<dbReference type="EMBL" id="MAKX01000001">
    <property type="protein sequence ID" value="OCK44385.1"/>
    <property type="molecule type" value="Genomic_DNA"/>
</dbReference>
<name>A0A1B9Y3H8_9FLAO</name>
<organism evidence="1 2">
    <name type="scientific">Tenacibaculum soleae</name>
    <dbReference type="NCBI Taxonomy" id="447689"/>
    <lineage>
        <taxon>Bacteria</taxon>
        <taxon>Pseudomonadati</taxon>
        <taxon>Bacteroidota</taxon>
        <taxon>Flavobacteriia</taxon>
        <taxon>Flavobacteriales</taxon>
        <taxon>Flavobacteriaceae</taxon>
        <taxon>Tenacibaculum</taxon>
    </lineage>
</organism>
<evidence type="ECO:0000313" key="1">
    <source>
        <dbReference type="EMBL" id="OCK44385.1"/>
    </source>
</evidence>
<evidence type="ECO:0000313" key="2">
    <source>
        <dbReference type="Proteomes" id="UP000093186"/>
    </source>
</evidence>
<proteinExistence type="predicted"/>
<dbReference type="InterPro" id="IPR036240">
    <property type="entry name" value="Gp9-like_sf"/>
</dbReference>
<dbReference type="Proteomes" id="UP000093186">
    <property type="component" value="Unassembled WGS sequence"/>
</dbReference>
<gene>
    <name evidence="1" type="ORF">BA195_06825</name>
</gene>
<dbReference type="RefSeq" id="WP_068703701.1">
    <property type="nucleotide sequence ID" value="NZ_MAKX01000001.1"/>
</dbReference>
<protein>
    <submittedName>
        <fullName evidence="1">Uncharacterized protein</fullName>
    </submittedName>
</protein>
<sequence length="165" mass="18124">MKKINLGSAANANNGDKIRIGGAKINDNFKEIITVLFGAQIWDGNVDENIQALLQNLLTTEKGSFVAALNSLVGGRFSGLYSDLVGVPDFGSYVKIKDRDYVLHKHTNNTDPSKKGIRQNNDIVYNVQWSATEVWQMAMCIDATKSADDRAAWNVINPIEGIPLI</sequence>
<dbReference type="AlphaFoldDB" id="A0A1B9Y3H8"/>
<reference evidence="1 2" key="1">
    <citation type="submission" date="2016-06" db="EMBL/GenBank/DDBJ databases">
        <title>Draft Genome Sequence of Tenacibaculum soleae UCD-KL19.</title>
        <authorList>
            <person name="Eisen J.A."/>
            <person name="Coil D.A."/>
            <person name="Lujan K.M."/>
        </authorList>
    </citation>
    <scope>NUCLEOTIDE SEQUENCE [LARGE SCALE GENOMIC DNA]</scope>
    <source>
        <strain evidence="1 2">UCD-KL19</strain>
    </source>
</reference>
<keyword evidence="2" id="KW-1185">Reference proteome</keyword>
<dbReference type="STRING" id="447689.BA195_06825"/>
<accession>A0A1B9Y3H8</accession>
<dbReference type="SUPFAM" id="SSF50017">
    <property type="entry name" value="gp9"/>
    <property type="match status" value="1"/>
</dbReference>
<comment type="caution">
    <text evidence="1">The sequence shown here is derived from an EMBL/GenBank/DDBJ whole genome shotgun (WGS) entry which is preliminary data.</text>
</comment>